<gene>
    <name evidence="9" type="ORF">IAA64_11615</name>
</gene>
<dbReference type="Gene3D" id="1.10.3720.10">
    <property type="entry name" value="MetI-like"/>
    <property type="match status" value="1"/>
</dbReference>
<feature type="transmembrane region" description="Helical" evidence="7">
    <location>
        <begin position="76"/>
        <end position="98"/>
    </location>
</feature>
<accession>A0A9D1PAD9</accession>
<feature type="transmembrane region" description="Helical" evidence="7">
    <location>
        <begin position="118"/>
        <end position="139"/>
    </location>
</feature>
<keyword evidence="3" id="KW-1003">Cell membrane</keyword>
<evidence type="ECO:0000259" key="8">
    <source>
        <dbReference type="PROSITE" id="PS50928"/>
    </source>
</evidence>
<dbReference type="GO" id="GO:0005886">
    <property type="term" value="C:plasma membrane"/>
    <property type="evidence" value="ECO:0007669"/>
    <property type="project" value="UniProtKB-SubCell"/>
</dbReference>
<dbReference type="PROSITE" id="PS50928">
    <property type="entry name" value="ABC_TM1"/>
    <property type="match status" value="1"/>
</dbReference>
<dbReference type="AlphaFoldDB" id="A0A9D1PAD9"/>
<dbReference type="SUPFAM" id="SSF161098">
    <property type="entry name" value="MetI-like"/>
    <property type="match status" value="1"/>
</dbReference>
<dbReference type="Proteomes" id="UP000886884">
    <property type="component" value="Unassembled WGS sequence"/>
</dbReference>
<dbReference type="EMBL" id="DVOT01000212">
    <property type="protein sequence ID" value="HIV28613.1"/>
    <property type="molecule type" value="Genomic_DNA"/>
</dbReference>
<proteinExistence type="inferred from homology"/>
<evidence type="ECO:0000256" key="4">
    <source>
        <dbReference type="ARBA" id="ARBA00022692"/>
    </source>
</evidence>
<feature type="transmembrane region" description="Helical" evidence="7">
    <location>
        <begin position="271"/>
        <end position="292"/>
    </location>
</feature>
<dbReference type="InterPro" id="IPR050809">
    <property type="entry name" value="UgpAE/MalFG_permease"/>
</dbReference>
<dbReference type="InterPro" id="IPR000515">
    <property type="entry name" value="MetI-like"/>
</dbReference>
<feature type="transmembrane region" description="Helical" evidence="7">
    <location>
        <begin position="206"/>
        <end position="230"/>
    </location>
</feature>
<keyword evidence="6 7" id="KW-0472">Membrane</keyword>
<keyword evidence="5 7" id="KW-1133">Transmembrane helix</keyword>
<evidence type="ECO:0000256" key="1">
    <source>
        <dbReference type="ARBA" id="ARBA00004651"/>
    </source>
</evidence>
<comment type="caution">
    <text evidence="9">The sequence shown here is derived from an EMBL/GenBank/DDBJ whole genome shotgun (WGS) entry which is preliminary data.</text>
</comment>
<dbReference type="GO" id="GO:0055085">
    <property type="term" value="P:transmembrane transport"/>
    <property type="evidence" value="ECO:0007669"/>
    <property type="project" value="InterPro"/>
</dbReference>
<dbReference type="CDD" id="cd06261">
    <property type="entry name" value="TM_PBP2"/>
    <property type="match status" value="1"/>
</dbReference>
<reference evidence="9" key="2">
    <citation type="journal article" date="2021" name="PeerJ">
        <title>Extensive microbial diversity within the chicken gut microbiome revealed by metagenomics and culture.</title>
        <authorList>
            <person name="Gilroy R."/>
            <person name="Ravi A."/>
            <person name="Getino M."/>
            <person name="Pursley I."/>
            <person name="Horton D.L."/>
            <person name="Alikhan N.F."/>
            <person name="Baker D."/>
            <person name="Gharbi K."/>
            <person name="Hall N."/>
            <person name="Watson M."/>
            <person name="Adriaenssens E.M."/>
            <person name="Foster-Nyarko E."/>
            <person name="Jarju S."/>
            <person name="Secka A."/>
            <person name="Antonio M."/>
            <person name="Oren A."/>
            <person name="Chaudhuri R.R."/>
            <person name="La Ragione R."/>
            <person name="Hildebrand F."/>
            <person name="Pallen M.J."/>
        </authorList>
    </citation>
    <scope>NUCLEOTIDE SEQUENCE</scope>
    <source>
        <strain evidence="9">CHK183-6373</strain>
    </source>
</reference>
<reference evidence="9" key="1">
    <citation type="submission" date="2020-10" db="EMBL/GenBank/DDBJ databases">
        <authorList>
            <person name="Gilroy R."/>
        </authorList>
    </citation>
    <scope>NUCLEOTIDE SEQUENCE</scope>
    <source>
        <strain evidence="9">CHK183-6373</strain>
    </source>
</reference>
<feature type="transmembrane region" description="Helical" evidence="7">
    <location>
        <begin position="159"/>
        <end position="185"/>
    </location>
</feature>
<keyword evidence="4 7" id="KW-0812">Transmembrane</keyword>
<name>A0A9D1PAD9_9FIRM</name>
<evidence type="ECO:0000256" key="3">
    <source>
        <dbReference type="ARBA" id="ARBA00022475"/>
    </source>
</evidence>
<protein>
    <submittedName>
        <fullName evidence="9">Sugar ABC transporter permease</fullName>
    </submittedName>
</protein>
<feature type="domain" description="ABC transmembrane type-1" evidence="8">
    <location>
        <begin position="72"/>
        <end position="296"/>
    </location>
</feature>
<feature type="transmembrane region" description="Helical" evidence="7">
    <location>
        <begin position="16"/>
        <end position="39"/>
    </location>
</feature>
<dbReference type="PANTHER" id="PTHR43227:SF11">
    <property type="entry name" value="BLL4140 PROTEIN"/>
    <property type="match status" value="1"/>
</dbReference>
<organism evidence="9 10">
    <name type="scientific">Candidatus Ornithocaccomicrobium faecavium</name>
    <dbReference type="NCBI Taxonomy" id="2840890"/>
    <lineage>
        <taxon>Bacteria</taxon>
        <taxon>Bacillati</taxon>
        <taxon>Bacillota</taxon>
        <taxon>Clostridia</taxon>
        <taxon>Candidatus Ornithocaccomicrobium</taxon>
    </lineage>
</organism>
<comment type="similarity">
    <text evidence="7">Belongs to the binding-protein-dependent transport system permease family.</text>
</comment>
<evidence type="ECO:0000256" key="2">
    <source>
        <dbReference type="ARBA" id="ARBA00022448"/>
    </source>
</evidence>
<evidence type="ECO:0000256" key="6">
    <source>
        <dbReference type="ARBA" id="ARBA00023136"/>
    </source>
</evidence>
<evidence type="ECO:0000256" key="5">
    <source>
        <dbReference type="ARBA" id="ARBA00022989"/>
    </source>
</evidence>
<keyword evidence="2 7" id="KW-0813">Transport</keyword>
<comment type="subcellular location">
    <subcellularLocation>
        <location evidence="1 7">Cell membrane</location>
        <topology evidence="1 7">Multi-pass membrane protein</topology>
    </subcellularLocation>
</comment>
<dbReference type="Pfam" id="PF00528">
    <property type="entry name" value="BPD_transp_1"/>
    <property type="match status" value="1"/>
</dbReference>
<evidence type="ECO:0000313" key="10">
    <source>
        <dbReference type="Proteomes" id="UP000886884"/>
    </source>
</evidence>
<evidence type="ECO:0000256" key="7">
    <source>
        <dbReference type="RuleBase" id="RU363032"/>
    </source>
</evidence>
<sequence length="302" mass="33487">MAKPGRVKDNLQLLTLALPGVLALLIFSYLPMFGIVIAFKKYNPNLGILASNWIGLRNFEFFFASQDCWRVMRNTIGYSIAFLATDVFFGVLLAVLCYNLKSQKALKAYHTTIILPKFMSTVIIAYIVYALLAPTSGVINSLVVALGGERINWYAEPKYWPFILTITHIWQTVGMNSVVYYASLVSLDTELLEAAELDGANRVQKVWYVMVPHLTGVIIILTILGIGSIFSGDFGLFYQVTKDQGVLYPTTDIINTYTFRALMGGSMEQSAAVGLFQSAAGCVMVVLTNLIVRRISPENSLF</sequence>
<dbReference type="InterPro" id="IPR035906">
    <property type="entry name" value="MetI-like_sf"/>
</dbReference>
<dbReference type="PANTHER" id="PTHR43227">
    <property type="entry name" value="BLL4140 PROTEIN"/>
    <property type="match status" value="1"/>
</dbReference>
<evidence type="ECO:0000313" key="9">
    <source>
        <dbReference type="EMBL" id="HIV28613.1"/>
    </source>
</evidence>